<evidence type="ECO:0000313" key="1">
    <source>
        <dbReference type="EMBL" id="MEQ2175156.1"/>
    </source>
</evidence>
<sequence length="85" mass="9907">MMVFSYFLNPISRYKLHFGPAGRSWHHVFQPADVRGRWSGQVWPFTWLSHGEREQHNRDIGKGKIATCSTTVLLYISRTILSTED</sequence>
<reference evidence="1 2" key="1">
    <citation type="submission" date="2021-06" db="EMBL/GenBank/DDBJ databases">
        <authorList>
            <person name="Palmer J.M."/>
        </authorList>
    </citation>
    <scope>NUCLEOTIDE SEQUENCE [LARGE SCALE GENOMIC DNA]</scope>
    <source>
        <strain evidence="1 2">GA_2019</strain>
        <tissue evidence="1">Muscle</tissue>
    </source>
</reference>
<protein>
    <submittedName>
        <fullName evidence="1">Uncharacterized protein</fullName>
    </submittedName>
</protein>
<dbReference type="Proteomes" id="UP001476798">
    <property type="component" value="Unassembled WGS sequence"/>
</dbReference>
<accession>A0ABV0NUQ2</accession>
<comment type="caution">
    <text evidence="1">The sequence shown here is derived from an EMBL/GenBank/DDBJ whole genome shotgun (WGS) entry which is preliminary data.</text>
</comment>
<proteinExistence type="predicted"/>
<gene>
    <name evidence="1" type="ORF">GOODEAATRI_015267</name>
</gene>
<name>A0ABV0NUQ2_9TELE</name>
<evidence type="ECO:0000313" key="2">
    <source>
        <dbReference type="Proteomes" id="UP001476798"/>
    </source>
</evidence>
<dbReference type="EMBL" id="JAHRIO010051098">
    <property type="protein sequence ID" value="MEQ2175156.1"/>
    <property type="molecule type" value="Genomic_DNA"/>
</dbReference>
<keyword evidence="2" id="KW-1185">Reference proteome</keyword>
<organism evidence="1 2">
    <name type="scientific">Goodea atripinnis</name>
    <dbReference type="NCBI Taxonomy" id="208336"/>
    <lineage>
        <taxon>Eukaryota</taxon>
        <taxon>Metazoa</taxon>
        <taxon>Chordata</taxon>
        <taxon>Craniata</taxon>
        <taxon>Vertebrata</taxon>
        <taxon>Euteleostomi</taxon>
        <taxon>Actinopterygii</taxon>
        <taxon>Neopterygii</taxon>
        <taxon>Teleostei</taxon>
        <taxon>Neoteleostei</taxon>
        <taxon>Acanthomorphata</taxon>
        <taxon>Ovalentaria</taxon>
        <taxon>Atherinomorphae</taxon>
        <taxon>Cyprinodontiformes</taxon>
        <taxon>Goodeidae</taxon>
        <taxon>Goodea</taxon>
    </lineage>
</organism>